<keyword evidence="1" id="KW-0812">Transmembrane</keyword>
<accession>A0A6L9G5N8</accession>
<proteinExistence type="predicted"/>
<keyword evidence="1" id="KW-1133">Transmembrane helix</keyword>
<feature type="transmembrane region" description="Helical" evidence="1">
    <location>
        <begin position="117"/>
        <end position="135"/>
    </location>
</feature>
<evidence type="ECO:0000256" key="1">
    <source>
        <dbReference type="SAM" id="Phobius"/>
    </source>
</evidence>
<organism evidence="2 3">
    <name type="scientific">Glutamicibacter soli</name>
    <dbReference type="NCBI Taxonomy" id="453836"/>
    <lineage>
        <taxon>Bacteria</taxon>
        <taxon>Bacillati</taxon>
        <taxon>Actinomycetota</taxon>
        <taxon>Actinomycetes</taxon>
        <taxon>Micrococcales</taxon>
        <taxon>Micrococcaceae</taxon>
        <taxon>Glutamicibacter</taxon>
    </lineage>
</organism>
<feature type="transmembrane region" description="Helical" evidence="1">
    <location>
        <begin position="174"/>
        <end position="202"/>
    </location>
</feature>
<gene>
    <name evidence="2" type="ORF">GT020_10080</name>
</gene>
<evidence type="ECO:0000313" key="3">
    <source>
        <dbReference type="Proteomes" id="UP000477543"/>
    </source>
</evidence>
<comment type="caution">
    <text evidence="2">The sequence shown here is derived from an EMBL/GenBank/DDBJ whole genome shotgun (WGS) entry which is preliminary data.</text>
</comment>
<reference evidence="2 3" key="1">
    <citation type="submission" date="2020-01" db="EMBL/GenBank/DDBJ databases">
        <title>Glutamicibacter soli M275.</title>
        <authorList>
            <person name="Meng X."/>
        </authorList>
    </citation>
    <scope>NUCLEOTIDE SEQUENCE [LARGE SCALE GENOMIC DNA]</scope>
    <source>
        <strain evidence="2 3">M275</strain>
    </source>
</reference>
<feature type="transmembrane region" description="Helical" evidence="1">
    <location>
        <begin position="142"/>
        <end position="162"/>
    </location>
</feature>
<dbReference type="Proteomes" id="UP000477543">
    <property type="component" value="Unassembled WGS sequence"/>
</dbReference>
<keyword evidence="1" id="KW-0472">Membrane</keyword>
<dbReference type="EMBL" id="WYDN01000008">
    <property type="protein sequence ID" value="NAZ16407.1"/>
    <property type="molecule type" value="Genomic_DNA"/>
</dbReference>
<sequence>MAKKVRKSKEYRKPSQFVEQQGEALDRKLNKYNVQSTSHENKSNPMLLISAGLAISLFLFIYLHGMALSQMTDLSNNLSMPDQRVFGYTVEDIEALRSAMDEDARGQLNYVHKTAGMLFPLFTAAMSMLLFIRWIPNRRTRLLAWCAPLGFAVADIVENFAIDALFTANEVTAGAVMFASILTTIRWALLVITAGLIIGLGLSRANRSLKRKMAEVRDQSS</sequence>
<name>A0A6L9G5N8_9MICC</name>
<feature type="transmembrane region" description="Helical" evidence="1">
    <location>
        <begin position="46"/>
        <end position="65"/>
    </location>
</feature>
<dbReference type="AlphaFoldDB" id="A0A6L9G5N8"/>
<evidence type="ECO:0000313" key="2">
    <source>
        <dbReference type="EMBL" id="NAZ16407.1"/>
    </source>
</evidence>
<dbReference type="RefSeq" id="WP_161449172.1">
    <property type="nucleotide sequence ID" value="NZ_WYDN01000008.1"/>
</dbReference>
<protein>
    <submittedName>
        <fullName evidence="2">Uncharacterized protein</fullName>
    </submittedName>
</protein>